<protein>
    <submittedName>
        <fullName evidence="2">Recombinase family protein</fullName>
    </submittedName>
</protein>
<dbReference type="GO" id="GO:0000150">
    <property type="term" value="F:DNA strand exchange activity"/>
    <property type="evidence" value="ECO:0007669"/>
    <property type="project" value="InterPro"/>
</dbReference>
<feature type="domain" description="Resolvase/invertase-type recombinase catalytic" evidence="1">
    <location>
        <begin position="26"/>
        <end position="134"/>
    </location>
</feature>
<dbReference type="AlphaFoldDB" id="A0A921HV34"/>
<name>A0A921HV34_9LACO</name>
<feature type="non-terminal residue" evidence="2">
    <location>
        <position position="164"/>
    </location>
</feature>
<evidence type="ECO:0000259" key="1">
    <source>
        <dbReference type="Pfam" id="PF00239"/>
    </source>
</evidence>
<dbReference type="Proteomes" id="UP000747013">
    <property type="component" value="Unassembled WGS sequence"/>
</dbReference>
<evidence type="ECO:0000313" key="3">
    <source>
        <dbReference type="Proteomes" id="UP000747013"/>
    </source>
</evidence>
<dbReference type="Gene3D" id="3.40.50.1390">
    <property type="entry name" value="Resolvase, N-terminal catalytic domain"/>
    <property type="match status" value="1"/>
</dbReference>
<accession>A0A921HV34</accession>
<organism evidence="2 3">
    <name type="scientific">Companilactobacillus farciminis</name>
    <dbReference type="NCBI Taxonomy" id="1612"/>
    <lineage>
        <taxon>Bacteria</taxon>
        <taxon>Bacillati</taxon>
        <taxon>Bacillota</taxon>
        <taxon>Bacilli</taxon>
        <taxon>Lactobacillales</taxon>
        <taxon>Lactobacillaceae</taxon>
        <taxon>Companilactobacillus</taxon>
    </lineage>
</organism>
<dbReference type="Pfam" id="PF00239">
    <property type="entry name" value="Resolvase"/>
    <property type="match status" value="1"/>
</dbReference>
<comment type="caution">
    <text evidence="2">The sequence shown here is derived from an EMBL/GenBank/DDBJ whole genome shotgun (WGS) entry which is preliminary data.</text>
</comment>
<reference evidence="2" key="2">
    <citation type="submission" date="2021-09" db="EMBL/GenBank/DDBJ databases">
        <authorList>
            <person name="Gilroy R."/>
        </authorList>
    </citation>
    <scope>NUCLEOTIDE SEQUENCE</scope>
    <source>
        <strain evidence="2">7886</strain>
    </source>
</reference>
<sequence length="164" mass="19247">MSMYAYVAGTTNDDIKDKGSITCQLDWLKQSNVHYDAYFIDTFTGVCRARFKLQELLRIVKPGDMIDVMDVSNLTSNIRELSCLLYYLDDLRITIYSSLVELDVGSIREQFTIAMMCRAEKLTMMQRDFNRKKTCQLKRQIASIRSKENKRETTQQDYQIYNML</sequence>
<dbReference type="EMBL" id="DYWC01000245">
    <property type="protein sequence ID" value="HJF87865.1"/>
    <property type="molecule type" value="Genomic_DNA"/>
</dbReference>
<dbReference type="InterPro" id="IPR036162">
    <property type="entry name" value="Resolvase-like_N_sf"/>
</dbReference>
<dbReference type="InterPro" id="IPR006119">
    <property type="entry name" value="Resolv_N"/>
</dbReference>
<reference evidence="2" key="1">
    <citation type="journal article" date="2021" name="PeerJ">
        <title>Extensive microbial diversity within the chicken gut microbiome revealed by metagenomics and culture.</title>
        <authorList>
            <person name="Gilroy R."/>
            <person name="Ravi A."/>
            <person name="Getino M."/>
            <person name="Pursley I."/>
            <person name="Horton D.L."/>
            <person name="Alikhan N.F."/>
            <person name="Baker D."/>
            <person name="Gharbi K."/>
            <person name="Hall N."/>
            <person name="Watson M."/>
            <person name="Adriaenssens E.M."/>
            <person name="Foster-Nyarko E."/>
            <person name="Jarju S."/>
            <person name="Secka A."/>
            <person name="Antonio M."/>
            <person name="Oren A."/>
            <person name="Chaudhuri R.R."/>
            <person name="La Ragione R."/>
            <person name="Hildebrand F."/>
            <person name="Pallen M.J."/>
        </authorList>
    </citation>
    <scope>NUCLEOTIDE SEQUENCE</scope>
    <source>
        <strain evidence="2">7886</strain>
    </source>
</reference>
<dbReference type="SUPFAM" id="SSF53041">
    <property type="entry name" value="Resolvase-like"/>
    <property type="match status" value="1"/>
</dbReference>
<proteinExistence type="predicted"/>
<gene>
    <name evidence="2" type="ORF">K8V88_10555</name>
</gene>
<dbReference type="GO" id="GO:0003677">
    <property type="term" value="F:DNA binding"/>
    <property type="evidence" value="ECO:0007669"/>
    <property type="project" value="InterPro"/>
</dbReference>
<evidence type="ECO:0000313" key="2">
    <source>
        <dbReference type="EMBL" id="HJF87865.1"/>
    </source>
</evidence>